<feature type="compositionally biased region" description="Acidic residues" evidence="1">
    <location>
        <begin position="1"/>
        <end position="33"/>
    </location>
</feature>
<dbReference type="HOGENOM" id="CLU_031729_0_0_1"/>
<evidence type="ECO:0000259" key="2">
    <source>
        <dbReference type="PROSITE" id="PS50250"/>
    </source>
</evidence>
<keyword evidence="4" id="KW-1185">Reference proteome</keyword>
<gene>
    <name evidence="3" type="primary">TDEL0E00650</name>
    <name evidence="3" type="ORF">TDEL_0E00650</name>
</gene>
<evidence type="ECO:0000313" key="4">
    <source>
        <dbReference type="Proteomes" id="UP000005627"/>
    </source>
</evidence>
<dbReference type="EMBL" id="HE616746">
    <property type="protein sequence ID" value="CCE92308.1"/>
    <property type="molecule type" value="Genomic_DNA"/>
</dbReference>
<dbReference type="AlphaFoldDB" id="G8ZUL4"/>
<dbReference type="GO" id="GO:0008180">
    <property type="term" value="C:COP9 signalosome"/>
    <property type="evidence" value="ECO:0007669"/>
    <property type="project" value="EnsemblFungi"/>
</dbReference>
<dbReference type="GO" id="GO:0000338">
    <property type="term" value="P:protein deneddylation"/>
    <property type="evidence" value="ECO:0007669"/>
    <property type="project" value="EnsemblFungi"/>
</dbReference>
<reference evidence="3 4" key="1">
    <citation type="journal article" date="2011" name="Proc. Natl. Acad. Sci. U.S.A.">
        <title>Evolutionary erosion of yeast sex chromosomes by mating-type switching accidents.</title>
        <authorList>
            <person name="Gordon J.L."/>
            <person name="Armisen D."/>
            <person name="Proux-Wera E."/>
            <person name="Oheigeartaigh S.S."/>
            <person name="Byrne K.P."/>
            <person name="Wolfe K.H."/>
        </authorList>
    </citation>
    <scope>NUCLEOTIDE SEQUENCE [LARGE SCALE GENOMIC DNA]</scope>
    <source>
        <strain evidence="4">ATCC 10662 / CBS 1146 / NBRC 0425 / NCYC 2629 / NRRL Y-866</strain>
    </source>
</reference>
<dbReference type="GO" id="GO:0071444">
    <property type="term" value="P:cellular response to pheromone"/>
    <property type="evidence" value="ECO:0007669"/>
    <property type="project" value="EnsemblFungi"/>
</dbReference>
<evidence type="ECO:0000313" key="3">
    <source>
        <dbReference type="EMBL" id="CCE92308.1"/>
    </source>
</evidence>
<feature type="domain" description="PCI" evidence="2">
    <location>
        <begin position="329"/>
        <end position="508"/>
    </location>
</feature>
<dbReference type="InParanoid" id="G8ZUL4"/>
<sequence>MASDDANYDDFMMSDEEGAEMIEMEEESDEQPEGTDNTGNNANDRVDDAALQDTYEMALSFADDHDFDRARQLLADISTRANDLVWQWKASTQVLKTWVSESHYNRCYEDDIMLDDFDALLTFLEENMRELDGIVLKKSLGDLLDELFPFMSREFLYATELTASPYTTMKMVRRVNALARLQTILDIDRPPWAEKLIDTVNFKKQTMAIWSERLQNGRISLKDLQGLEACCQATDLAAAVKDPDYTDRLNLILQCHIFCFMSSPCDVNVSQLSWFVDRLEQLSSNSLAIQQSLGLMLQLHTSKAILVLAADMKEDSAGDLPLVRHVNKLREHLWECLQHMEEVGGSKQEFSSVFEKFILSGFIFCNMILYRSERTKINPFDLEQIKIAQDSPCVTQLQAVYHNFVDSQLSGLYTSIQELTAVKDLLSGLIDNVYYLARLIKLWTQIAPVYSCIPLKDLQQMLRLHDNISFSRDELLTVLMRSIMKDTAKTFYKLDLTQDLVFFGDEYKTQLGMYSKESFTKDCVCKKGSNIDWANDVGIFQEPCGLKNLDTCAFFDKLQRSRDTIHSSPRAGFQPANMRYSDKYDELAKLAKDSLSRSR</sequence>
<name>G8ZUL4_TORDE</name>
<dbReference type="FunCoup" id="G8ZUL4">
    <property type="interactions" value="168"/>
</dbReference>
<evidence type="ECO:0000256" key="1">
    <source>
        <dbReference type="SAM" id="MobiDB-lite"/>
    </source>
</evidence>
<dbReference type="STRING" id="1076872.G8ZUL4"/>
<organism evidence="3 4">
    <name type="scientific">Torulaspora delbrueckii</name>
    <name type="common">Yeast</name>
    <name type="synonym">Candida colliculosa</name>
    <dbReference type="NCBI Taxonomy" id="4950"/>
    <lineage>
        <taxon>Eukaryota</taxon>
        <taxon>Fungi</taxon>
        <taxon>Dikarya</taxon>
        <taxon>Ascomycota</taxon>
        <taxon>Saccharomycotina</taxon>
        <taxon>Saccharomycetes</taxon>
        <taxon>Saccharomycetales</taxon>
        <taxon>Saccharomycetaceae</taxon>
        <taxon>Torulaspora</taxon>
    </lineage>
</organism>
<dbReference type="Proteomes" id="UP000005627">
    <property type="component" value="Chromosome 5"/>
</dbReference>
<dbReference type="GeneID" id="11503709"/>
<proteinExistence type="predicted"/>
<dbReference type="eggNOG" id="ENOG502RXR9">
    <property type="taxonomic scope" value="Eukaryota"/>
</dbReference>
<dbReference type="RefSeq" id="XP_003681519.1">
    <property type="nucleotide sequence ID" value="XM_003681471.1"/>
</dbReference>
<accession>G8ZUL4</accession>
<protein>
    <recommendedName>
        <fullName evidence="2">PCI domain-containing protein</fullName>
    </recommendedName>
</protein>
<dbReference type="KEGG" id="tdl:TDEL_0E00650"/>
<feature type="compositionally biased region" description="Polar residues" evidence="1">
    <location>
        <begin position="34"/>
        <end position="43"/>
    </location>
</feature>
<dbReference type="InterPro" id="IPR000717">
    <property type="entry name" value="PCI_dom"/>
</dbReference>
<dbReference type="OrthoDB" id="4047547at2759"/>
<dbReference type="GO" id="GO:0000747">
    <property type="term" value="P:conjugation with cellular fusion"/>
    <property type="evidence" value="ECO:0007669"/>
    <property type="project" value="EnsemblFungi"/>
</dbReference>
<feature type="region of interest" description="Disordered" evidence="1">
    <location>
        <begin position="1"/>
        <end position="45"/>
    </location>
</feature>
<dbReference type="PROSITE" id="PS50250">
    <property type="entry name" value="PCI"/>
    <property type="match status" value="1"/>
</dbReference>